<accession>F4QMX3</accession>
<dbReference type="Gene3D" id="1.50.10.10">
    <property type="match status" value="1"/>
</dbReference>
<name>F4QMX3_9CAUL</name>
<dbReference type="GO" id="GO:0047736">
    <property type="term" value="F:cellobiose epimerase activity"/>
    <property type="evidence" value="ECO:0007669"/>
    <property type="project" value="UniProtKB-UniRule"/>
</dbReference>
<dbReference type="Pfam" id="PF07221">
    <property type="entry name" value="GlcNAc_2-epim"/>
    <property type="match status" value="1"/>
</dbReference>
<comment type="similarity">
    <text evidence="2">Belongs to the N-acylglucosamine 2-epimerase family.</text>
</comment>
<dbReference type="eggNOG" id="COG2942">
    <property type="taxonomic scope" value="Bacteria"/>
</dbReference>
<dbReference type="OrthoDB" id="5141876at2"/>
<evidence type="ECO:0000256" key="1">
    <source>
        <dbReference type="ARBA" id="ARBA00001470"/>
    </source>
</evidence>
<evidence type="ECO:0000313" key="5">
    <source>
        <dbReference type="EMBL" id="EGF91564.1"/>
    </source>
</evidence>
<dbReference type="GO" id="GO:0005975">
    <property type="term" value="P:carbohydrate metabolic process"/>
    <property type="evidence" value="ECO:0007669"/>
    <property type="project" value="InterPro"/>
</dbReference>
<dbReference type="PANTHER" id="PTHR15108">
    <property type="entry name" value="N-ACYLGLUCOSAMINE-2-EPIMERASE"/>
    <property type="match status" value="1"/>
</dbReference>
<dbReference type="EMBL" id="GL883078">
    <property type="protein sequence ID" value="EGF91564.1"/>
    <property type="molecule type" value="Genomic_DNA"/>
</dbReference>
<evidence type="ECO:0000256" key="2">
    <source>
        <dbReference type="ARBA" id="ARBA00008558"/>
    </source>
</evidence>
<dbReference type="HAMAP" id="MF_00929">
    <property type="entry name" value="Cellobiose_2_epim"/>
    <property type="match status" value="1"/>
</dbReference>
<gene>
    <name evidence="5" type="ORF">ABI_29810</name>
</gene>
<dbReference type="RefSeq" id="WP_006273766.1">
    <property type="nucleotide sequence ID" value="NZ_GL883078.1"/>
</dbReference>
<dbReference type="EC" id="5.1.3.11" evidence="4"/>
<comment type="function">
    <text evidence="4">Catalyzes the reversible epimerization of cellobiose to 4-O-beta-D-glucopyranosyl-D-mannose (Glc-Man).</text>
</comment>
<dbReference type="InterPro" id="IPR010819">
    <property type="entry name" value="AGE/CE"/>
</dbReference>
<dbReference type="SUPFAM" id="SSF48208">
    <property type="entry name" value="Six-hairpin glycosidases"/>
    <property type="match status" value="1"/>
</dbReference>
<comment type="catalytic activity">
    <reaction evidence="1 4">
        <text>D-cellobiose = beta-D-glucosyl-(1-&gt;4)-D-mannopyranose</text>
        <dbReference type="Rhea" id="RHEA:23384"/>
        <dbReference type="ChEBI" id="CHEBI:17057"/>
        <dbReference type="ChEBI" id="CHEBI:47931"/>
        <dbReference type="EC" id="5.1.3.11"/>
    </reaction>
</comment>
<dbReference type="InterPro" id="IPR028584">
    <property type="entry name" value="Cellobiose_2_epim"/>
</dbReference>
<protein>
    <recommendedName>
        <fullName evidence="4">Cellobiose 2-epimerase</fullName>
        <shortName evidence="4">CE</shortName>
        <ecNumber evidence="4">5.1.3.11</ecNumber>
    </recommendedName>
</protein>
<dbReference type="InterPro" id="IPR012341">
    <property type="entry name" value="6hp_glycosidase-like_sf"/>
</dbReference>
<keyword evidence="6" id="KW-1185">Reference proteome</keyword>
<organism evidence="5 6">
    <name type="scientific">Asticcacaulis biprosthecium C19</name>
    <dbReference type="NCBI Taxonomy" id="715226"/>
    <lineage>
        <taxon>Bacteria</taxon>
        <taxon>Pseudomonadati</taxon>
        <taxon>Pseudomonadota</taxon>
        <taxon>Alphaproteobacteria</taxon>
        <taxon>Caulobacterales</taxon>
        <taxon>Caulobacteraceae</taxon>
        <taxon>Asticcacaulis</taxon>
    </lineage>
</organism>
<dbReference type="InterPro" id="IPR008928">
    <property type="entry name" value="6-hairpin_glycosidase_sf"/>
</dbReference>
<evidence type="ECO:0000313" key="6">
    <source>
        <dbReference type="Proteomes" id="UP000006512"/>
    </source>
</evidence>
<evidence type="ECO:0000256" key="3">
    <source>
        <dbReference type="ARBA" id="ARBA00023235"/>
    </source>
</evidence>
<comment type="similarity">
    <text evidence="4">Belongs to the cellobiose 2-epimerase family.</text>
</comment>
<dbReference type="Proteomes" id="UP000006512">
    <property type="component" value="Unassembled WGS sequence"/>
</dbReference>
<sequence length="396" mass="44778">MIVTADIRDNLRIEARREAETLMRWWADRAPDEVNGGFHGEIDAAGQPVAEAPKSIILNTRLLWFFSATAVYLGSDEARALAERAYAYLRDHFLDPDHGGVYWLLDTKGQVIDAKKQGYAQAFAVYALAEYYGATGEPGALTLARHLQRDIEDRFWDPQYRGYVEALSAYWHPIDDPRLSDKDADSPKTMNTHLHILEAYANLHRVAPDDASHHALRRALTIFADRFADDGRHLKLFFGMDWSNHSQAVSYGHDIEAAWLMWEGAEVLSDATLATRIRTLTIGLSRATLEEGFSAKGGLSYEKSFDGHLDPDGEWWGQAEGLVGFVNAWQMTGDEDFLDAAGRLWRYLKDQYGAARGSEWTWYSADAARPPVYAAGMWKCPYHNGRAMIELDRRLK</sequence>
<reference evidence="6" key="1">
    <citation type="submission" date="2011-03" db="EMBL/GenBank/DDBJ databases">
        <title>Draft genome sequence of Brevundimonas diminuta.</title>
        <authorList>
            <person name="Brown P.J.B."/>
            <person name="Buechlein A."/>
            <person name="Hemmerich C."/>
            <person name="Brun Y.V."/>
        </authorList>
    </citation>
    <scope>NUCLEOTIDE SEQUENCE [LARGE SCALE GENOMIC DNA]</scope>
    <source>
        <strain evidence="6">C19</strain>
    </source>
</reference>
<dbReference type="STRING" id="715226.ABI_29810"/>
<dbReference type="AlphaFoldDB" id="F4QMX3"/>
<dbReference type="HOGENOM" id="CLU_046651_3_0_5"/>
<proteinExistence type="inferred from homology"/>
<keyword evidence="3 4" id="KW-0413">Isomerase</keyword>
<evidence type="ECO:0000256" key="4">
    <source>
        <dbReference type="HAMAP-Rule" id="MF_00929"/>
    </source>
</evidence>